<dbReference type="Gene3D" id="4.10.1060.10">
    <property type="entry name" value="Zinc finger, RanBP2-type"/>
    <property type="match status" value="1"/>
</dbReference>
<dbReference type="AlphaFoldDB" id="A0A835ZBV9"/>
<dbReference type="FunFam" id="4.10.1060.10:FF:000003">
    <property type="entry name" value="E3 SUMO-protein ligase RanBP2"/>
    <property type="match status" value="1"/>
</dbReference>
<feature type="non-terminal residue" evidence="7">
    <location>
        <position position="141"/>
    </location>
</feature>
<feature type="region of interest" description="Disordered" evidence="5">
    <location>
        <begin position="40"/>
        <end position="63"/>
    </location>
</feature>
<dbReference type="InterPro" id="IPR036443">
    <property type="entry name" value="Znf_RanBP2_sf"/>
</dbReference>
<evidence type="ECO:0000313" key="8">
    <source>
        <dbReference type="Proteomes" id="UP000664859"/>
    </source>
</evidence>
<gene>
    <name evidence="7" type="ORF">JKP88DRAFT_128765</name>
</gene>
<feature type="domain" description="RanBP2-type" evidence="6">
    <location>
        <begin position="77"/>
        <end position="106"/>
    </location>
</feature>
<evidence type="ECO:0000256" key="3">
    <source>
        <dbReference type="ARBA" id="ARBA00022833"/>
    </source>
</evidence>
<name>A0A835ZBV9_9STRA</name>
<keyword evidence="3" id="KW-0862">Zinc</keyword>
<feature type="non-terminal residue" evidence="7">
    <location>
        <position position="1"/>
    </location>
</feature>
<evidence type="ECO:0000256" key="4">
    <source>
        <dbReference type="PROSITE-ProRule" id="PRU00322"/>
    </source>
</evidence>
<evidence type="ECO:0000313" key="7">
    <source>
        <dbReference type="EMBL" id="KAG5186093.1"/>
    </source>
</evidence>
<dbReference type="InterPro" id="IPR001876">
    <property type="entry name" value="Znf_RanBP2"/>
</dbReference>
<comment type="caution">
    <text evidence="7">The sequence shown here is derived from an EMBL/GenBank/DDBJ whole genome shotgun (WGS) entry which is preliminary data.</text>
</comment>
<keyword evidence="8" id="KW-1185">Reference proteome</keyword>
<keyword evidence="1" id="KW-0479">Metal-binding</keyword>
<dbReference type="Proteomes" id="UP000664859">
    <property type="component" value="Unassembled WGS sequence"/>
</dbReference>
<evidence type="ECO:0000256" key="1">
    <source>
        <dbReference type="ARBA" id="ARBA00022723"/>
    </source>
</evidence>
<dbReference type="PROSITE" id="PS50199">
    <property type="entry name" value="ZF_RANBP2_2"/>
    <property type="match status" value="1"/>
</dbReference>
<organism evidence="7 8">
    <name type="scientific">Tribonema minus</name>
    <dbReference type="NCBI Taxonomy" id="303371"/>
    <lineage>
        <taxon>Eukaryota</taxon>
        <taxon>Sar</taxon>
        <taxon>Stramenopiles</taxon>
        <taxon>Ochrophyta</taxon>
        <taxon>PX clade</taxon>
        <taxon>Xanthophyceae</taxon>
        <taxon>Tribonematales</taxon>
        <taxon>Tribonemataceae</taxon>
        <taxon>Tribonema</taxon>
    </lineage>
</organism>
<sequence length="141" mass="13676">LGTTYNEEAHTKTLQRLQDAAGRVHLDAFTDWYVEWLLGGDDEASSDGESEDGSSSGGGSGGGAAAGAGFGDMFKAAAGEWKCDACLVRNAPGATKCASCETPAAGAVAAAAAAPAVTADAAAAGHASTAGGSISPSGFSF</sequence>
<feature type="compositionally biased region" description="Acidic residues" evidence="5">
    <location>
        <begin position="40"/>
        <end position="52"/>
    </location>
</feature>
<evidence type="ECO:0000259" key="6">
    <source>
        <dbReference type="PROSITE" id="PS50199"/>
    </source>
</evidence>
<dbReference type="EMBL" id="JAFCMP010000113">
    <property type="protein sequence ID" value="KAG5186093.1"/>
    <property type="molecule type" value="Genomic_DNA"/>
</dbReference>
<dbReference type="SUPFAM" id="SSF90209">
    <property type="entry name" value="Ran binding protein zinc finger-like"/>
    <property type="match status" value="1"/>
</dbReference>
<dbReference type="GO" id="GO:0008270">
    <property type="term" value="F:zinc ion binding"/>
    <property type="evidence" value="ECO:0007669"/>
    <property type="project" value="UniProtKB-KW"/>
</dbReference>
<dbReference type="Pfam" id="PF00641">
    <property type="entry name" value="Zn_ribbon_RanBP"/>
    <property type="match status" value="1"/>
</dbReference>
<dbReference type="OrthoDB" id="79830at2759"/>
<evidence type="ECO:0000256" key="2">
    <source>
        <dbReference type="ARBA" id="ARBA00022771"/>
    </source>
</evidence>
<accession>A0A835ZBV9</accession>
<reference evidence="7" key="1">
    <citation type="submission" date="2021-02" db="EMBL/GenBank/DDBJ databases">
        <title>First Annotated Genome of the Yellow-green Alga Tribonema minus.</title>
        <authorList>
            <person name="Mahan K.M."/>
        </authorList>
    </citation>
    <scope>NUCLEOTIDE SEQUENCE</scope>
    <source>
        <strain evidence="7">UTEX B ZZ1240</strain>
    </source>
</reference>
<dbReference type="SMART" id="SM00547">
    <property type="entry name" value="ZnF_RBZ"/>
    <property type="match status" value="1"/>
</dbReference>
<proteinExistence type="predicted"/>
<keyword evidence="2 4" id="KW-0863">Zinc-finger</keyword>
<evidence type="ECO:0000256" key="5">
    <source>
        <dbReference type="SAM" id="MobiDB-lite"/>
    </source>
</evidence>
<protein>
    <recommendedName>
        <fullName evidence="6">RanBP2-type domain-containing protein</fullName>
    </recommendedName>
</protein>
<dbReference type="PROSITE" id="PS01358">
    <property type="entry name" value="ZF_RANBP2_1"/>
    <property type="match status" value="1"/>
</dbReference>